<evidence type="ECO:0000313" key="3">
    <source>
        <dbReference type="EMBL" id="MBW8482407.1"/>
    </source>
</evidence>
<dbReference type="InterPro" id="IPR029032">
    <property type="entry name" value="AhpD-like"/>
</dbReference>
<dbReference type="EMBL" id="JAIBOA010000004">
    <property type="protein sequence ID" value="MBW8482407.1"/>
    <property type="molecule type" value="Genomic_DNA"/>
</dbReference>
<sequence>MKLHSRIDGPAGAPLLVLGPSLGTSLDLWEPQFPALTAAHRVLRYDLPGHGGSPAAEGFGIGDLADAVVALADEALGGTGTFAVGGVSLGGAVATAVAARHPGRVTHLLLCCTSAKFGDPANWRERAALVRARGTAALADTVPARWFTPAYDPAPFARGLAAVDDGSYAACCDLLGGLDLTGELAAITAPALVVAGAEDKATPLDQAVALAGGIAGAVLQVVPHAAHLANVERADAVTAALAAHLTGRGSAAPGERARRAVLGDAHVDRAQAATSAFTADFQDFITRYAWDGIWNRPGLDRRTRSCVTLTALVAGGHLEELAMHVRGALRNGLTPAEIKEVLLQTAVYCGVPAANSAFRIADRVLAEGGAG</sequence>
<dbReference type="InterPro" id="IPR012788">
    <property type="entry name" value="Decarb_PcaC"/>
</dbReference>
<feature type="domain" description="AB hydrolase-1" evidence="2">
    <location>
        <begin position="20"/>
        <end position="239"/>
    </location>
</feature>
<dbReference type="PANTHER" id="PTHR33570">
    <property type="entry name" value="4-CARBOXYMUCONOLACTONE DECARBOXYLASE FAMILY PROTEIN"/>
    <property type="match status" value="1"/>
</dbReference>
<name>A0ABS7FPV2_9ACTN</name>
<comment type="caution">
    <text evidence="3">The sequence shown here is derived from an EMBL/GenBank/DDBJ whole genome shotgun (WGS) entry which is preliminary data.</text>
</comment>
<dbReference type="Pfam" id="PF12697">
    <property type="entry name" value="Abhydrolase_6"/>
    <property type="match status" value="1"/>
</dbReference>
<dbReference type="GO" id="GO:0047575">
    <property type="term" value="F:4-carboxymuconolactone decarboxylase activity"/>
    <property type="evidence" value="ECO:0007669"/>
    <property type="project" value="UniProtKB-EC"/>
</dbReference>
<proteinExistence type="predicted"/>
<evidence type="ECO:0000313" key="4">
    <source>
        <dbReference type="Proteomes" id="UP000774570"/>
    </source>
</evidence>
<dbReference type="SUPFAM" id="SSF53474">
    <property type="entry name" value="alpha/beta-Hydrolases"/>
    <property type="match status" value="1"/>
</dbReference>
<dbReference type="NCBIfam" id="TIGR02425">
    <property type="entry name" value="decarb_PcaC"/>
    <property type="match status" value="1"/>
</dbReference>
<gene>
    <name evidence="3" type="primary">pcaC</name>
    <name evidence="3" type="ORF">K1Y72_08540</name>
</gene>
<dbReference type="Gene3D" id="3.40.50.1820">
    <property type="entry name" value="alpha/beta hydrolase"/>
    <property type="match status" value="1"/>
</dbReference>
<dbReference type="Gene3D" id="1.20.1290.10">
    <property type="entry name" value="AhpD-like"/>
    <property type="match status" value="1"/>
</dbReference>
<dbReference type="RefSeq" id="WP_220164912.1">
    <property type="nucleotide sequence ID" value="NZ_JAIBOA010000004.1"/>
</dbReference>
<dbReference type="InterPro" id="IPR052512">
    <property type="entry name" value="4CMD/NDH-1_regulator"/>
</dbReference>
<protein>
    <submittedName>
        <fullName evidence="3">4-carboxymuconolactone decarboxylase</fullName>
        <ecNumber evidence="3">4.1.1.44</ecNumber>
    </submittedName>
</protein>
<keyword evidence="4" id="KW-1185">Reference proteome</keyword>
<accession>A0ABS7FPV2</accession>
<dbReference type="SUPFAM" id="SSF69118">
    <property type="entry name" value="AhpD-like"/>
    <property type="match status" value="1"/>
</dbReference>
<keyword evidence="3" id="KW-0456">Lyase</keyword>
<dbReference type="Pfam" id="PF02627">
    <property type="entry name" value="CMD"/>
    <property type="match status" value="1"/>
</dbReference>
<dbReference type="Proteomes" id="UP000774570">
    <property type="component" value="Unassembled WGS sequence"/>
</dbReference>
<evidence type="ECO:0000259" key="2">
    <source>
        <dbReference type="Pfam" id="PF12697"/>
    </source>
</evidence>
<reference evidence="3 4" key="1">
    <citation type="submission" date="2021-07" db="EMBL/GenBank/DDBJ databases">
        <title>Actinomadura sp. PM05-2 isolated from lichen.</title>
        <authorList>
            <person name="Somphong A."/>
            <person name="Phongsopitanun W."/>
            <person name="Tanasupawat S."/>
            <person name="Peongsungnone V."/>
        </authorList>
    </citation>
    <scope>NUCLEOTIDE SEQUENCE [LARGE SCALE GENOMIC DNA]</scope>
    <source>
        <strain evidence="3 4">PM05-2</strain>
    </source>
</reference>
<feature type="domain" description="Carboxymuconolactone decarboxylase-like" evidence="1">
    <location>
        <begin position="280"/>
        <end position="362"/>
    </location>
</feature>
<dbReference type="EC" id="4.1.1.44" evidence="3"/>
<dbReference type="PRINTS" id="PR00111">
    <property type="entry name" value="ABHYDROLASE"/>
</dbReference>
<dbReference type="InterPro" id="IPR000073">
    <property type="entry name" value="AB_hydrolase_1"/>
</dbReference>
<evidence type="ECO:0000259" key="1">
    <source>
        <dbReference type="Pfam" id="PF02627"/>
    </source>
</evidence>
<dbReference type="PANTHER" id="PTHR33570:SF2">
    <property type="entry name" value="CARBOXYMUCONOLACTONE DECARBOXYLASE-LIKE DOMAIN-CONTAINING PROTEIN"/>
    <property type="match status" value="1"/>
</dbReference>
<organism evidence="3 4">
    <name type="scientific">Actinomadura parmotrematis</name>
    <dbReference type="NCBI Taxonomy" id="2864039"/>
    <lineage>
        <taxon>Bacteria</taxon>
        <taxon>Bacillati</taxon>
        <taxon>Actinomycetota</taxon>
        <taxon>Actinomycetes</taxon>
        <taxon>Streptosporangiales</taxon>
        <taxon>Thermomonosporaceae</taxon>
        <taxon>Actinomadura</taxon>
    </lineage>
</organism>
<dbReference type="InterPro" id="IPR003779">
    <property type="entry name" value="CMD-like"/>
</dbReference>
<dbReference type="InterPro" id="IPR029058">
    <property type="entry name" value="AB_hydrolase_fold"/>
</dbReference>